<organism evidence="2 3">
    <name type="scientific">Staphylococcus kloosii</name>
    <dbReference type="NCBI Taxonomy" id="29384"/>
    <lineage>
        <taxon>Bacteria</taxon>
        <taxon>Bacillati</taxon>
        <taxon>Bacillota</taxon>
        <taxon>Bacilli</taxon>
        <taxon>Bacillales</taxon>
        <taxon>Staphylococcaceae</taxon>
        <taxon>Staphylococcus</taxon>
    </lineage>
</organism>
<sequence length="62" mass="7299">MLLLCCIMLLNLLPLLIYMIKKETIKSTANYQKLIEKLDRRIKVIVLINSIITFALLYVYLL</sequence>
<keyword evidence="3" id="KW-1185">Reference proteome</keyword>
<gene>
    <name evidence="2" type="ORF">SKL01_13220</name>
</gene>
<dbReference type="EMBL" id="BKAQ01000010">
    <property type="protein sequence ID" value="GEP82144.1"/>
    <property type="molecule type" value="Genomic_DNA"/>
</dbReference>
<accession>A0ABQ0XQF8</accession>
<keyword evidence="1" id="KW-0472">Membrane</keyword>
<name>A0ABQ0XQF8_9STAP</name>
<evidence type="ECO:0008006" key="4">
    <source>
        <dbReference type="Google" id="ProtNLM"/>
    </source>
</evidence>
<evidence type="ECO:0000313" key="2">
    <source>
        <dbReference type="EMBL" id="GEP82144.1"/>
    </source>
</evidence>
<protein>
    <recommendedName>
        <fullName evidence="4">G-protein coupled receptors family 1 profile domain-containing protein</fullName>
    </recommendedName>
</protein>
<comment type="caution">
    <text evidence="2">The sequence shown here is derived from an EMBL/GenBank/DDBJ whole genome shotgun (WGS) entry which is preliminary data.</text>
</comment>
<feature type="transmembrane region" description="Helical" evidence="1">
    <location>
        <begin position="41"/>
        <end position="61"/>
    </location>
</feature>
<evidence type="ECO:0000256" key="1">
    <source>
        <dbReference type="SAM" id="Phobius"/>
    </source>
</evidence>
<evidence type="ECO:0000313" key="3">
    <source>
        <dbReference type="Proteomes" id="UP000321040"/>
    </source>
</evidence>
<proteinExistence type="predicted"/>
<dbReference type="Proteomes" id="UP000321040">
    <property type="component" value="Unassembled WGS sequence"/>
</dbReference>
<reference evidence="2 3" key="1">
    <citation type="submission" date="2019-07" db="EMBL/GenBank/DDBJ databases">
        <title>Whole genome shotgun sequence of Staphylococcus kloosii NBRC 109624.</title>
        <authorList>
            <person name="Hosoyama A."/>
            <person name="Uohara A."/>
            <person name="Ohji S."/>
            <person name="Ichikawa N."/>
        </authorList>
    </citation>
    <scope>NUCLEOTIDE SEQUENCE [LARGE SCALE GENOMIC DNA]</scope>
    <source>
        <strain evidence="2 3">NBRC 109624</strain>
    </source>
</reference>
<keyword evidence="1" id="KW-0812">Transmembrane</keyword>
<keyword evidence="1" id="KW-1133">Transmembrane helix</keyword>